<comment type="caution">
    <text evidence="1">The sequence shown here is derived from an EMBL/GenBank/DDBJ whole genome shotgun (WGS) entry which is preliminary data.</text>
</comment>
<dbReference type="Proteomes" id="UP000612899">
    <property type="component" value="Unassembled WGS sequence"/>
</dbReference>
<name>A0A8J3VLB7_9ACTN</name>
<organism evidence="1 2">
    <name type="scientific">Rhizocola hellebori</name>
    <dbReference type="NCBI Taxonomy" id="1392758"/>
    <lineage>
        <taxon>Bacteria</taxon>
        <taxon>Bacillati</taxon>
        <taxon>Actinomycetota</taxon>
        <taxon>Actinomycetes</taxon>
        <taxon>Micromonosporales</taxon>
        <taxon>Micromonosporaceae</taxon>
        <taxon>Rhizocola</taxon>
    </lineage>
</organism>
<accession>A0A8J3VLB7</accession>
<keyword evidence="2" id="KW-1185">Reference proteome</keyword>
<protein>
    <submittedName>
        <fullName evidence="1">Uncharacterized protein</fullName>
    </submittedName>
</protein>
<gene>
    <name evidence="1" type="ORF">Rhe02_87570</name>
</gene>
<evidence type="ECO:0000313" key="2">
    <source>
        <dbReference type="Proteomes" id="UP000612899"/>
    </source>
</evidence>
<reference evidence="1" key="1">
    <citation type="submission" date="2021-01" db="EMBL/GenBank/DDBJ databases">
        <title>Whole genome shotgun sequence of Rhizocola hellebori NBRC 109834.</title>
        <authorList>
            <person name="Komaki H."/>
            <person name="Tamura T."/>
        </authorList>
    </citation>
    <scope>NUCLEOTIDE SEQUENCE</scope>
    <source>
        <strain evidence="1">NBRC 109834</strain>
    </source>
</reference>
<dbReference type="EMBL" id="BONY01000103">
    <property type="protein sequence ID" value="GIH10690.1"/>
    <property type="molecule type" value="Genomic_DNA"/>
</dbReference>
<proteinExistence type="predicted"/>
<dbReference type="AlphaFoldDB" id="A0A8J3VLB7"/>
<sequence length="72" mass="7434">MAMSVWTTRADEPVGPGDLVALSVLAHSDAVGRIVAGADDGTIQCLLVRGGNAKAGTFVHVEADQLLVRVFS</sequence>
<evidence type="ECO:0000313" key="1">
    <source>
        <dbReference type="EMBL" id="GIH10690.1"/>
    </source>
</evidence>